<dbReference type="InterPro" id="IPR051158">
    <property type="entry name" value="Metallophosphoesterase_sf"/>
</dbReference>
<organism evidence="2 3">
    <name type="scientific">Pullulanibacillus pueri</name>
    <dbReference type="NCBI Taxonomy" id="1437324"/>
    <lineage>
        <taxon>Bacteria</taxon>
        <taxon>Bacillati</taxon>
        <taxon>Bacillota</taxon>
        <taxon>Bacilli</taxon>
        <taxon>Bacillales</taxon>
        <taxon>Sporolactobacillaceae</taxon>
        <taxon>Pullulanibacillus</taxon>
    </lineage>
</organism>
<dbReference type="RefSeq" id="WP_188496636.1">
    <property type="nucleotide sequence ID" value="NZ_BMFV01000007.1"/>
</dbReference>
<dbReference type="InterPro" id="IPR029052">
    <property type="entry name" value="Metallo-depent_PP-like"/>
</dbReference>
<dbReference type="EMBL" id="BMFV01000007">
    <property type="protein sequence ID" value="GGH79092.1"/>
    <property type="molecule type" value="Genomic_DNA"/>
</dbReference>
<reference evidence="2" key="1">
    <citation type="journal article" date="2014" name="Int. J. Syst. Evol. Microbiol.">
        <title>Complete genome sequence of Corynebacterium casei LMG S-19264T (=DSM 44701T), isolated from a smear-ripened cheese.</title>
        <authorList>
            <consortium name="US DOE Joint Genome Institute (JGI-PGF)"/>
            <person name="Walter F."/>
            <person name="Albersmeier A."/>
            <person name="Kalinowski J."/>
            <person name="Ruckert C."/>
        </authorList>
    </citation>
    <scope>NUCLEOTIDE SEQUENCE</scope>
    <source>
        <strain evidence="2">CGMCC 1.12777</strain>
    </source>
</reference>
<dbReference type="SUPFAM" id="SSF56300">
    <property type="entry name" value="Metallo-dependent phosphatases"/>
    <property type="match status" value="1"/>
</dbReference>
<evidence type="ECO:0000259" key="1">
    <source>
        <dbReference type="Pfam" id="PF00149"/>
    </source>
</evidence>
<evidence type="ECO:0000313" key="2">
    <source>
        <dbReference type="EMBL" id="GGH79092.1"/>
    </source>
</evidence>
<feature type="domain" description="Calcineurin-like phosphoesterase" evidence="1">
    <location>
        <begin position="49"/>
        <end position="203"/>
    </location>
</feature>
<accession>A0A8J2ZVC8</accession>
<evidence type="ECO:0000313" key="3">
    <source>
        <dbReference type="Proteomes" id="UP000656813"/>
    </source>
</evidence>
<name>A0A8J2ZVC8_9BACL</name>
<proteinExistence type="predicted"/>
<dbReference type="PANTHER" id="PTHR31302">
    <property type="entry name" value="TRANSMEMBRANE PROTEIN WITH METALLOPHOSPHOESTERASE DOMAIN-RELATED"/>
    <property type="match status" value="1"/>
</dbReference>
<dbReference type="Pfam" id="PF00149">
    <property type="entry name" value="Metallophos"/>
    <property type="match status" value="1"/>
</dbReference>
<sequence>MIILIITVCIVISIVFSFLIYMLREARLNIILTKDIDVKTLPKEFDGFSIYFISDVHRRRISDDMLPQTLSPDIVIIGGDLTEEGVPFSRVRENVQKLRRFNVPILFVWGNHDLYVDRYSFEQILIDNGVKLLNNSVYTYKKAGLFLNLIGVCDSTNELDRLDEALEETLPGTRVLISHNPNIVEKIKVEDHIPLVISGHTHGGQIRVFGWGIREKAGVWTKPFGTLIISAGYGTTSYPLRLGAPPDALFIRLHPSDIQH</sequence>
<dbReference type="InterPro" id="IPR004843">
    <property type="entry name" value="Calcineurin-like_PHP"/>
</dbReference>
<keyword evidence="3" id="KW-1185">Reference proteome</keyword>
<dbReference type="Proteomes" id="UP000656813">
    <property type="component" value="Unassembled WGS sequence"/>
</dbReference>
<dbReference type="Gene3D" id="3.60.21.10">
    <property type="match status" value="1"/>
</dbReference>
<protein>
    <submittedName>
        <fullName evidence="2">Metallophosphoesterase</fullName>
    </submittedName>
</protein>
<dbReference type="PANTHER" id="PTHR31302:SF32">
    <property type="entry name" value="PHOSPHOESTERASE"/>
    <property type="match status" value="1"/>
</dbReference>
<dbReference type="GO" id="GO:0008758">
    <property type="term" value="F:UDP-2,3-diacylglucosamine hydrolase activity"/>
    <property type="evidence" value="ECO:0007669"/>
    <property type="project" value="TreeGrafter"/>
</dbReference>
<gene>
    <name evidence="2" type="ORF">GCM10007096_13510</name>
</gene>
<dbReference type="GO" id="GO:0016020">
    <property type="term" value="C:membrane"/>
    <property type="evidence" value="ECO:0007669"/>
    <property type="project" value="GOC"/>
</dbReference>
<reference evidence="2" key="2">
    <citation type="submission" date="2020-09" db="EMBL/GenBank/DDBJ databases">
        <authorList>
            <person name="Sun Q."/>
            <person name="Zhou Y."/>
        </authorList>
    </citation>
    <scope>NUCLEOTIDE SEQUENCE</scope>
    <source>
        <strain evidence="2">CGMCC 1.12777</strain>
    </source>
</reference>
<comment type="caution">
    <text evidence="2">The sequence shown here is derived from an EMBL/GenBank/DDBJ whole genome shotgun (WGS) entry which is preliminary data.</text>
</comment>
<dbReference type="AlphaFoldDB" id="A0A8J2ZVC8"/>
<dbReference type="GO" id="GO:0009245">
    <property type="term" value="P:lipid A biosynthetic process"/>
    <property type="evidence" value="ECO:0007669"/>
    <property type="project" value="TreeGrafter"/>
</dbReference>